<dbReference type="EMBL" id="GGEC01002180">
    <property type="protein sequence ID" value="MBW82663.1"/>
    <property type="molecule type" value="Transcribed_RNA"/>
</dbReference>
<name>A0A2P2IN62_RHIMU</name>
<proteinExistence type="predicted"/>
<organism evidence="1">
    <name type="scientific">Rhizophora mucronata</name>
    <name type="common">Asiatic mangrove</name>
    <dbReference type="NCBI Taxonomy" id="61149"/>
    <lineage>
        <taxon>Eukaryota</taxon>
        <taxon>Viridiplantae</taxon>
        <taxon>Streptophyta</taxon>
        <taxon>Embryophyta</taxon>
        <taxon>Tracheophyta</taxon>
        <taxon>Spermatophyta</taxon>
        <taxon>Magnoliopsida</taxon>
        <taxon>eudicotyledons</taxon>
        <taxon>Gunneridae</taxon>
        <taxon>Pentapetalae</taxon>
        <taxon>rosids</taxon>
        <taxon>fabids</taxon>
        <taxon>Malpighiales</taxon>
        <taxon>Rhizophoraceae</taxon>
        <taxon>Rhizophora</taxon>
    </lineage>
</organism>
<dbReference type="AlphaFoldDB" id="A0A2P2IN62"/>
<evidence type="ECO:0000313" key="1">
    <source>
        <dbReference type="EMBL" id="MBW82663.1"/>
    </source>
</evidence>
<reference evidence="1" key="1">
    <citation type="submission" date="2018-02" db="EMBL/GenBank/DDBJ databases">
        <title>Rhizophora mucronata_Transcriptome.</title>
        <authorList>
            <person name="Meera S.P."/>
            <person name="Sreeshan A."/>
            <person name="Augustine A."/>
        </authorList>
    </citation>
    <scope>NUCLEOTIDE SEQUENCE</scope>
    <source>
        <tissue evidence="1">Leaf</tissue>
    </source>
</reference>
<accession>A0A2P2IN62</accession>
<sequence>MDADSEPEMELDPGALLSCPEDVKKDNPFVDARAAELPFDKNPVQLGSNREESILAAFSSRFSPSSSLKLSPILAEVSTEGSASFLAILPSGANTFLFLLLFLSDFLRDESPLFSTRCPVQGFSRSSMSATEWLACSYSSFKSP</sequence>
<protein>
    <submittedName>
        <fullName evidence="1">Uncharacterized protein MANES_16G068600</fullName>
    </submittedName>
</protein>